<evidence type="ECO:0000313" key="1">
    <source>
        <dbReference type="EMBL" id="ATS17741.1"/>
    </source>
</evidence>
<keyword evidence="2" id="KW-1185">Reference proteome</keyword>
<protein>
    <recommendedName>
        <fullName evidence="3">Aldose 1-epimerase</fullName>
    </recommendedName>
</protein>
<evidence type="ECO:0008006" key="3">
    <source>
        <dbReference type="Google" id="ProtNLM"/>
    </source>
</evidence>
<dbReference type="Gene3D" id="2.70.98.10">
    <property type="match status" value="1"/>
</dbReference>
<name>A0A2D2PZR6_PARLV</name>
<gene>
    <name evidence="1" type="ORF">BRW62_02130</name>
</gene>
<dbReference type="AlphaFoldDB" id="A0A2D2PZR6"/>
<reference evidence="2" key="2">
    <citation type="journal article" date="2022" name="Front. Microbiol.">
        <title>Comparative Genomic Analysis Revealed Distinct Molecular Components and Organization of CO2-Concentrating Mechanism in Thermophilic Cyanobacteria.</title>
        <authorList>
            <person name="Tang J."/>
            <person name="Zhou H."/>
            <person name="Yao D."/>
            <person name="Riaz S."/>
            <person name="You D."/>
            <person name="Klepacz-Smolka A."/>
            <person name="Daroch M."/>
        </authorList>
    </citation>
    <scope>NUCLEOTIDE SEQUENCE [LARGE SCALE GENOMIC DNA]</scope>
    <source>
        <strain evidence="2">PCC 6715</strain>
    </source>
</reference>
<dbReference type="GO" id="GO:0003824">
    <property type="term" value="F:catalytic activity"/>
    <property type="evidence" value="ECO:0007669"/>
    <property type="project" value="InterPro"/>
</dbReference>
<dbReference type="GO" id="GO:0005975">
    <property type="term" value="P:carbohydrate metabolic process"/>
    <property type="evidence" value="ECO:0007669"/>
    <property type="project" value="InterPro"/>
</dbReference>
<dbReference type="SUPFAM" id="SSF74650">
    <property type="entry name" value="Galactose mutarotase-like"/>
    <property type="match status" value="1"/>
</dbReference>
<reference evidence="1 2" key="1">
    <citation type="submission" date="2016-11" db="EMBL/GenBank/DDBJ databases">
        <title>Complete genome sequence of thermophilic cyanobacteria strain Synechococcus sp. PCC6715.</title>
        <authorList>
            <person name="Tang J."/>
            <person name="Daroch M."/>
            <person name="Liang Y."/>
            <person name="Jiang D."/>
            <person name="Shah M."/>
        </authorList>
    </citation>
    <scope>NUCLEOTIDE SEQUENCE [LARGE SCALE GENOMIC DNA]</scope>
    <source>
        <strain evidence="1 2">PCC 6715</strain>
    </source>
</reference>
<proteinExistence type="predicted"/>
<accession>A0A2D2PZR6</accession>
<organism evidence="1 2">
    <name type="scientific">Parathermosynechococcus lividus PCC 6715</name>
    <dbReference type="NCBI Taxonomy" id="1917166"/>
    <lineage>
        <taxon>Bacteria</taxon>
        <taxon>Bacillati</taxon>
        <taxon>Cyanobacteriota</taxon>
        <taxon>Cyanophyceae</taxon>
        <taxon>Acaryochloridales</taxon>
        <taxon>Thermosynechococcaceae</taxon>
        <taxon>Parathermosynechococcus</taxon>
    </lineage>
</organism>
<evidence type="ECO:0000313" key="2">
    <source>
        <dbReference type="Proteomes" id="UP000231057"/>
    </source>
</evidence>
<dbReference type="InterPro" id="IPR014718">
    <property type="entry name" value="GH-type_carb-bd"/>
</dbReference>
<sequence length="109" mass="12068">MVGVSKQPLTFAGTFDWGAAELDLACRPLQGQRTQVCDHQQQYCLTLRYDLAFTTLVFWTLQGKPYYCLEPWTAPRNALNTGVDLLQVPPQSHTTLGVEIAVAATNAPQ</sequence>
<dbReference type="GO" id="GO:0030246">
    <property type="term" value="F:carbohydrate binding"/>
    <property type="evidence" value="ECO:0007669"/>
    <property type="project" value="InterPro"/>
</dbReference>
<dbReference type="KEGG" id="slw:BRW62_02130"/>
<dbReference type="InterPro" id="IPR011013">
    <property type="entry name" value="Gal_mutarotase_sf_dom"/>
</dbReference>
<dbReference type="Proteomes" id="UP000231057">
    <property type="component" value="Chromosome"/>
</dbReference>
<dbReference type="EMBL" id="CP018092">
    <property type="protein sequence ID" value="ATS17741.1"/>
    <property type="molecule type" value="Genomic_DNA"/>
</dbReference>